<protein>
    <submittedName>
        <fullName evidence="1">NADH:flavorubredoxin oxidoreductase</fullName>
    </submittedName>
</protein>
<name>A0A4U9VXD6_SERFO</name>
<accession>A0A4U9VXD6</accession>
<dbReference type="AlphaFoldDB" id="A0A4U9VXD6"/>
<dbReference type="EMBL" id="CABEEZ010000123">
    <property type="protein sequence ID" value="VTR51373.1"/>
    <property type="molecule type" value="Genomic_DNA"/>
</dbReference>
<sequence length="82" mass="8914">MLQAQQVLILGVDLLAVNWPWICAGGQAGHASRQACSLMSTLMPVEASSGLQQRLQQMGVELVFQPTINKLLSNGKMAYESR</sequence>
<organism evidence="1">
    <name type="scientific">Serratia fonticola</name>
    <dbReference type="NCBI Taxonomy" id="47917"/>
    <lineage>
        <taxon>Bacteria</taxon>
        <taxon>Pseudomonadati</taxon>
        <taxon>Pseudomonadota</taxon>
        <taxon>Gammaproteobacteria</taxon>
        <taxon>Enterobacterales</taxon>
        <taxon>Yersiniaceae</taxon>
        <taxon>Serratia</taxon>
    </lineage>
</organism>
<evidence type="ECO:0000313" key="1">
    <source>
        <dbReference type="EMBL" id="VTR51373.1"/>
    </source>
</evidence>
<proteinExistence type="predicted"/>
<gene>
    <name evidence="1" type="ORF">NCTC12965_06158</name>
</gene>
<reference evidence="1" key="1">
    <citation type="submission" date="2019-05" db="EMBL/GenBank/DDBJ databases">
        <authorList>
            <consortium name="Pathogen Informatics"/>
        </authorList>
    </citation>
    <scope>NUCLEOTIDE SEQUENCE [LARGE SCALE GENOMIC DNA]</scope>
    <source>
        <strain evidence="1">NCTC12965</strain>
    </source>
</reference>